<dbReference type="Gene3D" id="3.40.50.1110">
    <property type="entry name" value="SGNH hydrolase"/>
    <property type="match status" value="1"/>
</dbReference>
<sequence length="282" mass="31981">MNHSKSLFLYGLIMIILTGCSSLTYQQHEPRQDVEESKQYLYKEKFPLEFLPRSMEIVAVGDSLTKGVGSSTDAGGYLPFLEESLMESGGFLSIQSSNFGVKGHRTDQLLKRLNEEVIIEKMKTADVIVVTIGGNDIMKVIKQNFNQLDLGDFQQAMPTFNENISSILKRIRDLNEGATVYLIGVYNPLSRLLPQITEFNTVISLWNEVSQKHIDSYSNMYFVDISHIFTEGMNVLYEEDLFHPNDLGYELIAESLYKKMIESQRMDSWGTPLISTGGEEES</sequence>
<dbReference type="InterPro" id="IPR051532">
    <property type="entry name" value="Ester_Hydrolysis_Enzymes"/>
</dbReference>
<proteinExistence type="predicted"/>
<gene>
    <name evidence="2" type="ORF">GCM10008967_43480</name>
</gene>
<keyword evidence="3" id="KW-1185">Reference proteome</keyword>
<dbReference type="PANTHER" id="PTHR30383:SF27">
    <property type="entry name" value="SPORE GERMINATION LIPASE LIPC"/>
    <property type="match status" value="1"/>
</dbReference>
<organism evidence="2 3">
    <name type="scientific">Bacillus carboniphilus</name>
    <dbReference type="NCBI Taxonomy" id="86663"/>
    <lineage>
        <taxon>Bacteria</taxon>
        <taxon>Bacillati</taxon>
        <taxon>Bacillota</taxon>
        <taxon>Bacilli</taxon>
        <taxon>Bacillales</taxon>
        <taxon>Bacillaceae</taxon>
        <taxon>Bacillus</taxon>
    </lineage>
</organism>
<name>A0ABN0WWI0_9BACI</name>
<evidence type="ECO:0000313" key="2">
    <source>
        <dbReference type="EMBL" id="GAA0348461.1"/>
    </source>
</evidence>
<dbReference type="CDD" id="cd04506">
    <property type="entry name" value="SGNH_hydrolase_YpmR_like"/>
    <property type="match status" value="1"/>
</dbReference>
<dbReference type="Proteomes" id="UP001500782">
    <property type="component" value="Unassembled WGS sequence"/>
</dbReference>
<dbReference type="InterPro" id="IPR036514">
    <property type="entry name" value="SGNH_hydro_sf"/>
</dbReference>
<feature type="domain" description="SGNH hydrolase-type esterase" evidence="1">
    <location>
        <begin position="59"/>
        <end position="251"/>
    </location>
</feature>
<dbReference type="InterPro" id="IPR013830">
    <property type="entry name" value="SGNH_hydro"/>
</dbReference>
<dbReference type="EMBL" id="BAAADJ010000064">
    <property type="protein sequence ID" value="GAA0348461.1"/>
    <property type="molecule type" value="Genomic_DNA"/>
</dbReference>
<dbReference type="PROSITE" id="PS51257">
    <property type="entry name" value="PROKAR_LIPOPROTEIN"/>
    <property type="match status" value="1"/>
</dbReference>
<comment type="caution">
    <text evidence="2">The sequence shown here is derived from an EMBL/GenBank/DDBJ whole genome shotgun (WGS) entry which is preliminary data.</text>
</comment>
<dbReference type="Pfam" id="PF13472">
    <property type="entry name" value="Lipase_GDSL_2"/>
    <property type="match status" value="1"/>
</dbReference>
<reference evidence="2 3" key="1">
    <citation type="journal article" date="2019" name="Int. J. Syst. Evol. Microbiol.">
        <title>The Global Catalogue of Microorganisms (GCM) 10K type strain sequencing project: providing services to taxonomists for standard genome sequencing and annotation.</title>
        <authorList>
            <consortium name="The Broad Institute Genomics Platform"/>
            <consortium name="The Broad Institute Genome Sequencing Center for Infectious Disease"/>
            <person name="Wu L."/>
            <person name="Ma J."/>
        </authorList>
    </citation>
    <scope>NUCLEOTIDE SEQUENCE [LARGE SCALE GENOMIC DNA]</scope>
    <source>
        <strain evidence="2 3">JCM 9731</strain>
    </source>
</reference>
<accession>A0ABN0WWI0</accession>
<dbReference type="PANTHER" id="PTHR30383">
    <property type="entry name" value="THIOESTERASE 1/PROTEASE 1/LYSOPHOSPHOLIPASE L1"/>
    <property type="match status" value="1"/>
</dbReference>
<evidence type="ECO:0000313" key="3">
    <source>
        <dbReference type="Proteomes" id="UP001500782"/>
    </source>
</evidence>
<protein>
    <recommendedName>
        <fullName evidence="1">SGNH hydrolase-type esterase domain-containing protein</fullName>
    </recommendedName>
</protein>
<dbReference type="RefSeq" id="WP_343804234.1">
    <property type="nucleotide sequence ID" value="NZ_BAAADJ010000064.1"/>
</dbReference>
<evidence type="ECO:0000259" key="1">
    <source>
        <dbReference type="Pfam" id="PF13472"/>
    </source>
</evidence>
<dbReference type="SUPFAM" id="SSF52266">
    <property type="entry name" value="SGNH hydrolase"/>
    <property type="match status" value="1"/>
</dbReference>